<organism evidence="1 2">
    <name type="scientific">Aspergillus udagawae</name>
    <dbReference type="NCBI Taxonomy" id="91492"/>
    <lineage>
        <taxon>Eukaryota</taxon>
        <taxon>Fungi</taxon>
        <taxon>Dikarya</taxon>
        <taxon>Ascomycota</taxon>
        <taxon>Pezizomycotina</taxon>
        <taxon>Eurotiomycetes</taxon>
        <taxon>Eurotiomycetidae</taxon>
        <taxon>Eurotiales</taxon>
        <taxon>Aspergillaceae</taxon>
        <taxon>Aspergillus</taxon>
        <taxon>Aspergillus subgen. Fumigati</taxon>
    </lineage>
</organism>
<proteinExistence type="predicted"/>
<accession>A0ABQ1AT75</accession>
<name>A0ABQ1AT75_9EURO</name>
<dbReference type="EMBL" id="BLKG01000051">
    <property type="protein sequence ID" value="GFF87638.1"/>
    <property type="molecule type" value="Genomic_DNA"/>
</dbReference>
<reference evidence="1 2" key="1">
    <citation type="submission" date="2020-01" db="EMBL/GenBank/DDBJ databases">
        <title>Draft genome sequence of Aspergillus udagawae IFM 53868.</title>
        <authorList>
            <person name="Takahashi H."/>
            <person name="Yaguchi T."/>
        </authorList>
    </citation>
    <scope>NUCLEOTIDE SEQUENCE [LARGE SCALE GENOMIC DNA]</scope>
    <source>
        <strain evidence="1 2">IFM 53868</strain>
    </source>
</reference>
<gene>
    <name evidence="1" type="ORF">IFM53868_05212</name>
</gene>
<keyword evidence="2" id="KW-1185">Reference proteome</keyword>
<comment type="caution">
    <text evidence="1">The sequence shown here is derived from an EMBL/GenBank/DDBJ whole genome shotgun (WGS) entry which is preliminary data.</text>
</comment>
<protein>
    <submittedName>
        <fullName evidence="1">Uncharacterized protein</fullName>
    </submittedName>
</protein>
<evidence type="ECO:0000313" key="2">
    <source>
        <dbReference type="Proteomes" id="UP000465266"/>
    </source>
</evidence>
<dbReference type="Proteomes" id="UP000465266">
    <property type="component" value="Unassembled WGS sequence"/>
</dbReference>
<evidence type="ECO:0000313" key="1">
    <source>
        <dbReference type="EMBL" id="GFF87638.1"/>
    </source>
</evidence>
<sequence length="125" mass="13663">MVAEVHASALSGHLHLHHSNPFLPTGSSSKYLLAKHAQLHRHQMVSVMLDNVVLLHRISKIPPVCGIHAVPDAFLRFGWGPTPRKEIRFAFNALQEAAEASASAISRPGIDAIRLNVPCERVVVV</sequence>